<accession>F5Y2V6</accession>
<gene>
    <name evidence="3" type="ordered locus">Rta_25560</name>
</gene>
<dbReference type="AlphaFoldDB" id="F5Y2V6"/>
<dbReference type="SUPFAM" id="SSF54909">
    <property type="entry name" value="Dimeric alpha+beta barrel"/>
    <property type="match status" value="1"/>
</dbReference>
<dbReference type="EMBL" id="CP000245">
    <property type="protein sequence ID" value="AEG93652.1"/>
    <property type="molecule type" value="Genomic_DNA"/>
</dbReference>
<dbReference type="STRING" id="365046.Rta_25560"/>
<evidence type="ECO:0000259" key="2">
    <source>
        <dbReference type="Pfam" id="PF03795"/>
    </source>
</evidence>
<dbReference type="InterPro" id="IPR011008">
    <property type="entry name" value="Dimeric_a/b-barrel"/>
</dbReference>
<keyword evidence="4" id="KW-1185">Reference proteome</keyword>
<dbReference type="Gene3D" id="3.30.70.1060">
    <property type="entry name" value="Dimeric alpha+beta barrel"/>
    <property type="match status" value="1"/>
</dbReference>
<dbReference type="HOGENOM" id="CLU_110355_3_3_4"/>
<dbReference type="OrthoDB" id="9797014at2"/>
<organism evidence="3 4">
    <name type="scientific">Ramlibacter tataouinensis (strain ATCC BAA-407 / DSM 14655 / LMG 21543 / TTB310)</name>
    <dbReference type="NCBI Taxonomy" id="365046"/>
    <lineage>
        <taxon>Bacteria</taxon>
        <taxon>Pseudomonadati</taxon>
        <taxon>Pseudomonadota</taxon>
        <taxon>Betaproteobacteria</taxon>
        <taxon>Burkholderiales</taxon>
        <taxon>Comamonadaceae</taxon>
        <taxon>Ramlibacter</taxon>
    </lineage>
</organism>
<name>F5Y2V6_RAMTT</name>
<protein>
    <recommendedName>
        <fullName evidence="2">YCII-related domain-containing protein</fullName>
    </recommendedName>
</protein>
<dbReference type="InterPro" id="IPR005545">
    <property type="entry name" value="YCII"/>
</dbReference>
<dbReference type="RefSeq" id="WP_013901884.1">
    <property type="nucleotide sequence ID" value="NC_015677.1"/>
</dbReference>
<evidence type="ECO:0000313" key="3">
    <source>
        <dbReference type="EMBL" id="AEG93652.1"/>
    </source>
</evidence>
<dbReference type="eggNOG" id="COG2350">
    <property type="taxonomic scope" value="Bacteria"/>
</dbReference>
<dbReference type="KEGG" id="rta:Rta_25560"/>
<feature type="domain" description="YCII-related" evidence="2">
    <location>
        <begin position="1"/>
        <end position="88"/>
    </location>
</feature>
<sequence length="98" mass="10962">MLFAVIFTDKPNHGAVRAANLQAHIDWLEQNREVIPIGGSLRVEPSQVPKGGLWIAQAESKEQLEALLKTDPFYVAGLRQSYEILHWSKANAGRKVQI</sequence>
<comment type="similarity">
    <text evidence="1">Belongs to the YciI family.</text>
</comment>
<dbReference type="Pfam" id="PF03795">
    <property type="entry name" value="YCII"/>
    <property type="match status" value="1"/>
</dbReference>
<evidence type="ECO:0000256" key="1">
    <source>
        <dbReference type="ARBA" id="ARBA00007689"/>
    </source>
</evidence>
<reference evidence="3 4" key="2">
    <citation type="journal article" date="2011" name="PLoS ONE">
        <title>The Cyst-Dividing Bacterium Ramlibacter tataouinensis TTB310 Genome Reveals a Well-Stocked Toolbox for Adaptation to a Desert Environment.</title>
        <authorList>
            <person name="De Luca G."/>
            <person name="Barakat M."/>
            <person name="Ortet P."/>
            <person name="Fochesato S."/>
            <person name="Jourlin-Castelli C."/>
            <person name="Ansaldi M."/>
            <person name="Py B."/>
            <person name="Fichant G."/>
            <person name="Coutinho P.M."/>
            <person name="Voulhoux R."/>
            <person name="Bastien O."/>
            <person name="Marechal E."/>
            <person name="Henrissat B."/>
            <person name="Quentin Y."/>
            <person name="Noirot P."/>
            <person name="Filloux A."/>
            <person name="Mejean V."/>
            <person name="Dubow M.S."/>
            <person name="Barras F."/>
            <person name="Barbe V."/>
            <person name="Weissenbach J."/>
            <person name="Mihalcescu I."/>
            <person name="Vermeglio A."/>
            <person name="Achouak W."/>
            <person name="Heulin T."/>
        </authorList>
    </citation>
    <scope>NUCLEOTIDE SEQUENCE [LARGE SCALE GENOMIC DNA]</scope>
    <source>
        <strain evidence="4">ATCC BAA-407 / DSM 14655 / LMG 21543 / TTB310</strain>
    </source>
</reference>
<evidence type="ECO:0000313" key="4">
    <source>
        <dbReference type="Proteomes" id="UP000008385"/>
    </source>
</evidence>
<proteinExistence type="inferred from homology"/>
<dbReference type="Proteomes" id="UP000008385">
    <property type="component" value="Chromosome"/>
</dbReference>
<reference evidence="4" key="1">
    <citation type="submission" date="2006-01" db="EMBL/GenBank/DDBJ databases">
        <title>Genome of the cyst-dividing bacterium Ramlibacter tataouinensis.</title>
        <authorList>
            <person name="Barakat M."/>
            <person name="Ortet P."/>
            <person name="De Luca G."/>
            <person name="Jourlin-Castelli C."/>
            <person name="Ansaldi M."/>
            <person name="Py B."/>
            <person name="Fichant G."/>
            <person name="Coutinho P."/>
            <person name="Voulhoux R."/>
            <person name="Bastien O."/>
            <person name="Roy S."/>
            <person name="Marechal E."/>
            <person name="Henrissat B."/>
            <person name="Quentin Y."/>
            <person name="Noirot P."/>
            <person name="Filloux A."/>
            <person name="Mejean V."/>
            <person name="DuBow M."/>
            <person name="Barras F."/>
            <person name="Heulin T."/>
        </authorList>
    </citation>
    <scope>NUCLEOTIDE SEQUENCE [LARGE SCALE GENOMIC DNA]</scope>
    <source>
        <strain evidence="4">ATCC BAA-407 / DSM 14655 / LMG 21543 / TTB310</strain>
    </source>
</reference>